<dbReference type="CDD" id="cd00082">
    <property type="entry name" value="HisKA"/>
    <property type="match status" value="1"/>
</dbReference>
<dbReference type="CDD" id="cd06225">
    <property type="entry name" value="HAMP"/>
    <property type="match status" value="1"/>
</dbReference>
<gene>
    <name evidence="14" type="ORF">LK07_20250</name>
</gene>
<keyword evidence="15" id="KW-1185">Reference proteome</keyword>
<feature type="transmembrane region" description="Helical" evidence="10">
    <location>
        <begin position="296"/>
        <end position="316"/>
    </location>
</feature>
<comment type="subcellular location">
    <subcellularLocation>
        <location evidence="2">Cell membrane</location>
    </subcellularLocation>
</comment>
<dbReference type="PANTHER" id="PTHR43711:SF1">
    <property type="entry name" value="HISTIDINE KINASE 1"/>
    <property type="match status" value="1"/>
</dbReference>
<evidence type="ECO:0000256" key="8">
    <source>
        <dbReference type="ARBA" id="ARBA00022989"/>
    </source>
</evidence>
<keyword evidence="8 10" id="KW-1133">Transmembrane helix</keyword>
<dbReference type="InterPro" id="IPR003661">
    <property type="entry name" value="HisK_dim/P_dom"/>
</dbReference>
<evidence type="ECO:0000313" key="15">
    <source>
        <dbReference type="Proteomes" id="UP000031501"/>
    </source>
</evidence>
<organism evidence="14 15">
    <name type="scientific">Streptomyces pluripotens</name>
    <dbReference type="NCBI Taxonomy" id="1355015"/>
    <lineage>
        <taxon>Bacteria</taxon>
        <taxon>Bacillati</taxon>
        <taxon>Actinomycetota</taxon>
        <taxon>Actinomycetes</taxon>
        <taxon>Kitasatosporales</taxon>
        <taxon>Streptomycetaceae</taxon>
        <taxon>Streptomyces</taxon>
    </lineage>
</organism>
<dbReference type="Gene3D" id="6.10.340.10">
    <property type="match status" value="1"/>
</dbReference>
<sequence length="586" mass="62526">MTRLLAASLLIAVCALSATAWLAVQTTSSVIRKQSGQALTDDVTVYRTLMDYAATHPRWDGVNRTVKELAVRTHRRIALRDLQSPGGRLIADSSPGAAGPNSAEALAVVDPLQTDPALIRDTSADRIYPKALGPFRLPPAERRQLVATAKKGVDCVRDRLQLPVAVTLADVPGGRPRIQISGSGDIQLKASLICQLYRLDAPTPTESAALAHLNQLITGCLQRQGLHTVKLGLDFTPAPPAEDGALGTATQNCIDTSRREQLAPYVAPAARVYVSESSGSAAVSRFDFSAANAARIAGVTALVLVVTTAVTAAVGLRMVRPLRALTDAVRLPGQPYVPLPVAANDEIGRLTTAFNDLSAYRERMEEQRKAMVSDIAHELRTPLTTIRGWLEATQDGMLSAEDEVTASLLEETLLLQHIVDDLQVLAASDAGTLELHLEYVKAGTILEHAATVYGSHGQSAGVALEVCAEGDVWTFADPLRLRQIVGNLISNALRHTPAGGTVSLRSRREGNTVLIEVADTGSGISPDDLPRVFDRFWRAERSRSRQTGGSGLGLAIVRRLVEAHEGEVTVTSIPGTGTTFTLHLPA</sequence>
<dbReference type="PANTHER" id="PTHR43711">
    <property type="entry name" value="TWO-COMPONENT HISTIDINE KINASE"/>
    <property type="match status" value="1"/>
</dbReference>
<dbReference type="GO" id="GO:0000155">
    <property type="term" value="F:phosphorelay sensor kinase activity"/>
    <property type="evidence" value="ECO:0007669"/>
    <property type="project" value="InterPro"/>
</dbReference>
<evidence type="ECO:0000313" key="14">
    <source>
        <dbReference type="EMBL" id="ASN28550.1"/>
    </source>
</evidence>
<evidence type="ECO:0000256" key="1">
    <source>
        <dbReference type="ARBA" id="ARBA00000085"/>
    </source>
</evidence>
<dbReference type="SUPFAM" id="SSF55874">
    <property type="entry name" value="ATPase domain of HSP90 chaperone/DNA topoisomerase II/histidine kinase"/>
    <property type="match status" value="1"/>
</dbReference>
<dbReference type="OrthoDB" id="9757990at2"/>
<dbReference type="InterPro" id="IPR050736">
    <property type="entry name" value="Sensor_HK_Regulatory"/>
</dbReference>
<dbReference type="Pfam" id="PF02518">
    <property type="entry name" value="HATPase_c"/>
    <property type="match status" value="1"/>
</dbReference>
<reference evidence="14 15" key="1">
    <citation type="submission" date="2017-07" db="EMBL/GenBank/DDBJ databases">
        <title>Genome sequence of Streptomyces pluripotens MUSC 137T.</title>
        <authorList>
            <person name="Ser H.-L."/>
            <person name="Lee L.-H."/>
        </authorList>
    </citation>
    <scope>NUCLEOTIDE SEQUENCE [LARGE SCALE GENOMIC DNA]</scope>
    <source>
        <strain evidence="14 15">MUSC 137</strain>
    </source>
</reference>
<keyword evidence="6 10" id="KW-0812">Transmembrane</keyword>
<dbReference type="SMART" id="SM00388">
    <property type="entry name" value="HisKA"/>
    <property type="match status" value="1"/>
</dbReference>
<dbReference type="PRINTS" id="PR00344">
    <property type="entry name" value="BCTRLSENSOR"/>
</dbReference>
<dbReference type="InterPro" id="IPR004358">
    <property type="entry name" value="Sig_transdc_His_kin-like_C"/>
</dbReference>
<dbReference type="FunFam" id="3.30.565.10:FF:000006">
    <property type="entry name" value="Sensor histidine kinase WalK"/>
    <property type="match status" value="1"/>
</dbReference>
<name>A0A221P8K3_9ACTN</name>
<dbReference type="PROSITE" id="PS50109">
    <property type="entry name" value="HIS_KIN"/>
    <property type="match status" value="1"/>
</dbReference>
<feature type="signal peptide" evidence="11">
    <location>
        <begin position="1"/>
        <end position="22"/>
    </location>
</feature>
<feature type="domain" description="HAMP" evidence="13">
    <location>
        <begin position="316"/>
        <end position="366"/>
    </location>
</feature>
<keyword evidence="10" id="KW-0472">Membrane</keyword>
<dbReference type="InterPro" id="IPR003594">
    <property type="entry name" value="HATPase_dom"/>
</dbReference>
<evidence type="ECO:0000256" key="9">
    <source>
        <dbReference type="ARBA" id="ARBA00023012"/>
    </source>
</evidence>
<evidence type="ECO:0000256" key="2">
    <source>
        <dbReference type="ARBA" id="ARBA00004236"/>
    </source>
</evidence>
<dbReference type="InterPro" id="IPR005467">
    <property type="entry name" value="His_kinase_dom"/>
</dbReference>
<evidence type="ECO:0000256" key="3">
    <source>
        <dbReference type="ARBA" id="ARBA00012438"/>
    </source>
</evidence>
<feature type="chain" id="PRO_5038687421" description="histidine kinase" evidence="11">
    <location>
        <begin position="23"/>
        <end position="586"/>
    </location>
</feature>
<dbReference type="InterPro" id="IPR003660">
    <property type="entry name" value="HAMP_dom"/>
</dbReference>
<evidence type="ECO:0000256" key="10">
    <source>
        <dbReference type="SAM" id="Phobius"/>
    </source>
</evidence>
<keyword evidence="4" id="KW-0597">Phosphoprotein</keyword>
<dbReference type="SMART" id="SM00387">
    <property type="entry name" value="HATPase_c"/>
    <property type="match status" value="1"/>
</dbReference>
<evidence type="ECO:0000256" key="6">
    <source>
        <dbReference type="ARBA" id="ARBA00022692"/>
    </source>
</evidence>
<evidence type="ECO:0000256" key="7">
    <source>
        <dbReference type="ARBA" id="ARBA00022777"/>
    </source>
</evidence>
<dbReference type="GO" id="GO:0005886">
    <property type="term" value="C:plasma membrane"/>
    <property type="evidence" value="ECO:0007669"/>
    <property type="project" value="UniProtKB-SubCell"/>
</dbReference>
<keyword evidence="5" id="KW-0808">Transferase</keyword>
<keyword evidence="11" id="KW-0732">Signal</keyword>
<dbReference type="InterPro" id="IPR036890">
    <property type="entry name" value="HATPase_C_sf"/>
</dbReference>
<dbReference type="CDD" id="cd00075">
    <property type="entry name" value="HATPase"/>
    <property type="match status" value="1"/>
</dbReference>
<dbReference type="STRING" id="1355015.LK06_019085"/>
<dbReference type="Proteomes" id="UP000031501">
    <property type="component" value="Chromosome"/>
</dbReference>
<dbReference type="PROSITE" id="PS50885">
    <property type="entry name" value="HAMP"/>
    <property type="match status" value="1"/>
</dbReference>
<evidence type="ECO:0000256" key="11">
    <source>
        <dbReference type="SAM" id="SignalP"/>
    </source>
</evidence>
<evidence type="ECO:0000259" key="13">
    <source>
        <dbReference type="PROSITE" id="PS50885"/>
    </source>
</evidence>
<dbReference type="SUPFAM" id="SSF47384">
    <property type="entry name" value="Homodimeric domain of signal transducing histidine kinase"/>
    <property type="match status" value="1"/>
</dbReference>
<dbReference type="Pfam" id="PF00512">
    <property type="entry name" value="HisKA"/>
    <property type="match status" value="1"/>
</dbReference>
<comment type="catalytic activity">
    <reaction evidence="1">
        <text>ATP + protein L-histidine = ADP + protein N-phospho-L-histidine.</text>
        <dbReference type="EC" id="2.7.13.3"/>
    </reaction>
</comment>
<dbReference type="EMBL" id="CP022433">
    <property type="protein sequence ID" value="ASN28550.1"/>
    <property type="molecule type" value="Genomic_DNA"/>
</dbReference>
<dbReference type="AlphaFoldDB" id="A0A221P8K3"/>
<evidence type="ECO:0000256" key="4">
    <source>
        <dbReference type="ARBA" id="ARBA00022553"/>
    </source>
</evidence>
<feature type="domain" description="Histidine kinase" evidence="12">
    <location>
        <begin position="374"/>
        <end position="586"/>
    </location>
</feature>
<dbReference type="Gene3D" id="3.30.565.10">
    <property type="entry name" value="Histidine kinase-like ATPase, C-terminal domain"/>
    <property type="match status" value="1"/>
</dbReference>
<keyword evidence="9" id="KW-0902">Two-component regulatory system</keyword>
<proteinExistence type="predicted"/>
<protein>
    <recommendedName>
        <fullName evidence="3">histidine kinase</fullName>
        <ecNumber evidence="3">2.7.13.3</ecNumber>
    </recommendedName>
</protein>
<keyword evidence="7 14" id="KW-0418">Kinase</keyword>
<evidence type="ECO:0000256" key="5">
    <source>
        <dbReference type="ARBA" id="ARBA00022679"/>
    </source>
</evidence>
<dbReference type="Gene3D" id="1.10.287.130">
    <property type="match status" value="1"/>
</dbReference>
<evidence type="ECO:0000259" key="12">
    <source>
        <dbReference type="PROSITE" id="PS50109"/>
    </source>
</evidence>
<dbReference type="InterPro" id="IPR036097">
    <property type="entry name" value="HisK_dim/P_sf"/>
</dbReference>
<dbReference type="EC" id="2.7.13.3" evidence="3"/>
<accession>A0A221P8K3</accession>